<proteinExistence type="predicted"/>
<dbReference type="EMBL" id="MDER01000030">
    <property type="protein sequence ID" value="ODP29614.1"/>
    <property type="molecule type" value="Genomic_DNA"/>
</dbReference>
<name>A0A1E3L7J2_9BACL</name>
<dbReference type="RefSeq" id="WP_069326534.1">
    <property type="nucleotide sequence ID" value="NZ_MDER01000030.1"/>
</dbReference>
<comment type="caution">
    <text evidence="1">The sequence shown here is derived from an EMBL/GenBank/DDBJ whole genome shotgun (WGS) entry which is preliminary data.</text>
</comment>
<reference evidence="1 2" key="1">
    <citation type="submission" date="2016-08" db="EMBL/GenBank/DDBJ databases">
        <title>Genome sequencing of Paenibacillus sp. TI45-13ar, isolated from Korean traditional nuruk.</title>
        <authorList>
            <person name="Kim S.-J."/>
        </authorList>
    </citation>
    <scope>NUCLEOTIDE SEQUENCE [LARGE SCALE GENOMIC DNA]</scope>
    <source>
        <strain evidence="1 2">TI45-13ar</strain>
    </source>
</reference>
<dbReference type="AlphaFoldDB" id="A0A1E3L7J2"/>
<protein>
    <submittedName>
        <fullName evidence="1">Uncharacterized protein</fullName>
    </submittedName>
</protein>
<organism evidence="1 2">
    <name type="scientific">Paenibacillus nuruki</name>
    <dbReference type="NCBI Taxonomy" id="1886670"/>
    <lineage>
        <taxon>Bacteria</taxon>
        <taxon>Bacillati</taxon>
        <taxon>Bacillota</taxon>
        <taxon>Bacilli</taxon>
        <taxon>Bacillales</taxon>
        <taxon>Paenibacillaceae</taxon>
        <taxon>Paenibacillus</taxon>
    </lineage>
</organism>
<dbReference type="STRING" id="1886670.PTI45_01097"/>
<keyword evidence="2" id="KW-1185">Reference proteome</keyword>
<dbReference type="Proteomes" id="UP000094578">
    <property type="component" value="Unassembled WGS sequence"/>
</dbReference>
<evidence type="ECO:0000313" key="1">
    <source>
        <dbReference type="EMBL" id="ODP29614.1"/>
    </source>
</evidence>
<accession>A0A1E3L7J2</accession>
<sequence>MDQLPTRIHLGKATRQIARLLIRFPQVKQLHRTTEASLLLSKHESDSIDAELYWFRLTALQLAFLLHMQYHQYDLNRYEARYMMTTAIELAFQDADLSRKDTTKIRSKLSEELDYYFNQLELDHLSGKGADTSAIMHVFARRTLAICHPLQAGSDTDRQHVLAQEATMIWDKVTTEVEELLKRITIIEFEK</sequence>
<evidence type="ECO:0000313" key="2">
    <source>
        <dbReference type="Proteomes" id="UP000094578"/>
    </source>
</evidence>
<gene>
    <name evidence="1" type="ORF">PTI45_01097</name>
</gene>